<dbReference type="EMBL" id="CP023691">
    <property type="protein sequence ID" value="QEV54572.1"/>
    <property type="molecule type" value="Genomic_DNA"/>
</dbReference>
<evidence type="ECO:0000313" key="2">
    <source>
        <dbReference type="EMBL" id="OSY45339.1"/>
    </source>
</evidence>
<evidence type="ECO:0000256" key="1">
    <source>
        <dbReference type="SAM" id="MobiDB-lite"/>
    </source>
</evidence>
<evidence type="ECO:0000313" key="5">
    <source>
        <dbReference type="Proteomes" id="UP000325458"/>
    </source>
</evidence>
<feature type="region of interest" description="Disordered" evidence="1">
    <location>
        <begin position="1"/>
        <end position="73"/>
    </location>
</feature>
<reference evidence="3 5" key="2">
    <citation type="submission" date="2017-09" db="EMBL/GenBank/DDBJ databases">
        <authorList>
            <person name="Lee N."/>
            <person name="Cho B.-K."/>
        </authorList>
    </citation>
    <scope>NUCLEOTIDE SEQUENCE [LARGE SCALE GENOMIC DNA]</scope>
    <source>
        <strain evidence="3 5">ATCC 23948</strain>
    </source>
</reference>
<accession>A0AAE6TP64</accession>
<sequence length="93" mass="9337">MSHLTTPAGATRAPAGAPPRGTGGPGRASAPSRRRQVRETGVRLLGRPTASGRARCPADRTLPPAAGAPGAARASLPGYWDAFVSHIGTGVSE</sequence>
<dbReference type="KEGG" id="spla:CP981_25705"/>
<protein>
    <submittedName>
        <fullName evidence="3">Uncharacterized protein</fullName>
    </submittedName>
</protein>
<dbReference type="Proteomes" id="UP000194225">
    <property type="component" value="Unassembled WGS sequence"/>
</dbReference>
<dbReference type="RefSeq" id="WP_085925109.1">
    <property type="nucleotide sequence ID" value="NZ_BAABSS010000109.1"/>
</dbReference>
<dbReference type="EMBL" id="MIGA01000019">
    <property type="protein sequence ID" value="OSY45339.1"/>
    <property type="molecule type" value="Genomic_DNA"/>
</dbReference>
<evidence type="ECO:0000313" key="3">
    <source>
        <dbReference type="EMBL" id="QEV54572.1"/>
    </source>
</evidence>
<feature type="compositionally biased region" description="Low complexity" evidence="1">
    <location>
        <begin position="63"/>
        <end position="73"/>
    </location>
</feature>
<proteinExistence type="predicted"/>
<dbReference type="AlphaFoldDB" id="A0AAE6TP64"/>
<feature type="compositionally biased region" description="Low complexity" evidence="1">
    <location>
        <begin position="1"/>
        <end position="20"/>
    </location>
</feature>
<evidence type="ECO:0000313" key="4">
    <source>
        <dbReference type="Proteomes" id="UP000194225"/>
    </source>
</evidence>
<dbReference type="GeneID" id="90929009"/>
<name>A0AAE6TP64_STRPT</name>
<keyword evidence="4" id="KW-1185">Reference proteome</keyword>
<organism evidence="3 5">
    <name type="scientific">Streptomyces platensis</name>
    <dbReference type="NCBI Taxonomy" id="58346"/>
    <lineage>
        <taxon>Bacteria</taxon>
        <taxon>Bacillati</taxon>
        <taxon>Actinomycetota</taxon>
        <taxon>Actinomycetes</taxon>
        <taxon>Kitasatosporales</taxon>
        <taxon>Streptomycetaceae</taxon>
        <taxon>Streptomyces</taxon>
    </lineage>
</organism>
<dbReference type="Proteomes" id="UP000325458">
    <property type="component" value="Chromosome"/>
</dbReference>
<reference evidence="2 4" key="1">
    <citation type="submission" date="2016-09" db="EMBL/GenBank/DDBJ databases">
        <title>Streptomyces platensis DSM40041, a candidate organism with high potential of specific P450 cytochromes.</title>
        <authorList>
            <person name="Grumaz C."/>
            <person name="Vainshtein Y."/>
            <person name="Kirstahler P."/>
            <person name="Sohn K."/>
        </authorList>
    </citation>
    <scope>NUCLEOTIDE SEQUENCE [LARGE SCALE GENOMIC DNA]</scope>
    <source>
        <strain evidence="2 4">DSM 40041</strain>
    </source>
</reference>
<gene>
    <name evidence="2" type="ORF">BG653_03310</name>
    <name evidence="3" type="ORF">CP981_25705</name>
</gene>